<proteinExistence type="predicted"/>
<sequence length="198" mass="21286">MPPAAPSGRPGRCPGPGREQSPLHPHIRFAQKHASAKGWQGMPSAVPVGDFGQGERMGRRAFSHKIARRYPCPKSRFSFREGNSPVRNAFSPQFENAAKPFYRVSTTPACGVGYRPEGFAPGGPPRPVDIRREPFGTPPTPNSHKTNGHPASHLRRRRHKKFGRVQGTLFKGFPGGVRGSAPAAGGTPFAPGEGLPEA</sequence>
<evidence type="ECO:0000313" key="2">
    <source>
        <dbReference type="EMBL" id="OIQ49859.1"/>
    </source>
</evidence>
<evidence type="ECO:0000313" key="3">
    <source>
        <dbReference type="Proteomes" id="UP000181901"/>
    </source>
</evidence>
<gene>
    <name evidence="2" type="ORF">BerOc1_01787</name>
</gene>
<dbReference type="EMBL" id="LKAQ01000004">
    <property type="protein sequence ID" value="OIQ49859.1"/>
    <property type="molecule type" value="Genomic_DNA"/>
</dbReference>
<feature type="region of interest" description="Disordered" evidence="1">
    <location>
        <begin position="1"/>
        <end position="24"/>
    </location>
</feature>
<comment type="caution">
    <text evidence="2">The sequence shown here is derived from an EMBL/GenBank/DDBJ whole genome shotgun (WGS) entry which is preliminary data.</text>
</comment>
<dbReference type="AlphaFoldDB" id="A0A1J5N2M3"/>
<feature type="compositionally biased region" description="Basic residues" evidence="1">
    <location>
        <begin position="152"/>
        <end position="163"/>
    </location>
</feature>
<protein>
    <submittedName>
        <fullName evidence="2">Uncharacterized protein</fullName>
    </submittedName>
</protein>
<name>A0A1J5N2M3_9BACT</name>
<reference evidence="2 3" key="1">
    <citation type="submission" date="2015-09" db="EMBL/GenBank/DDBJ databases">
        <title>Genome of Desulfovibrio dechloracetivorans BerOc1, a mercury methylating strain isolated from highly hydrocarbons and metals contaminated coastal sediments.</title>
        <authorList>
            <person name="Goni Urriza M."/>
            <person name="Gassie C."/>
            <person name="Bouchez O."/>
            <person name="Klopp C."/>
            <person name="Ranchou-Peyruse A."/>
            <person name="Remy G."/>
        </authorList>
    </citation>
    <scope>NUCLEOTIDE SEQUENCE [LARGE SCALE GENOMIC DNA]</scope>
    <source>
        <strain evidence="2 3">BerOc1</strain>
    </source>
</reference>
<feature type="compositionally biased region" description="Low complexity" evidence="1">
    <location>
        <begin position="179"/>
        <end position="198"/>
    </location>
</feature>
<dbReference type="Proteomes" id="UP000181901">
    <property type="component" value="Unassembled WGS sequence"/>
</dbReference>
<feature type="region of interest" description="Disordered" evidence="1">
    <location>
        <begin position="116"/>
        <end position="198"/>
    </location>
</feature>
<organism evidence="2 3">
    <name type="scientific">Pseudodesulfovibrio hydrargyri</name>
    <dbReference type="NCBI Taxonomy" id="2125990"/>
    <lineage>
        <taxon>Bacteria</taxon>
        <taxon>Pseudomonadati</taxon>
        <taxon>Thermodesulfobacteriota</taxon>
        <taxon>Desulfovibrionia</taxon>
        <taxon>Desulfovibrionales</taxon>
        <taxon>Desulfovibrionaceae</taxon>
    </lineage>
</organism>
<accession>A0A1J5N2M3</accession>
<evidence type="ECO:0000256" key="1">
    <source>
        <dbReference type="SAM" id="MobiDB-lite"/>
    </source>
</evidence>
<feature type="compositionally biased region" description="Low complexity" evidence="1">
    <location>
        <begin position="1"/>
        <end position="18"/>
    </location>
</feature>
<keyword evidence="3" id="KW-1185">Reference proteome</keyword>